<dbReference type="AlphaFoldDB" id="V5I3D3"/>
<evidence type="ECO:0000256" key="4">
    <source>
        <dbReference type="ARBA" id="ARBA00023242"/>
    </source>
</evidence>
<organism evidence="7 8">
    <name type="scientific">Byssochlamys spectabilis (strain No. 5 / NBRC 109023)</name>
    <name type="common">Paecilomyces variotii</name>
    <dbReference type="NCBI Taxonomy" id="1356009"/>
    <lineage>
        <taxon>Eukaryota</taxon>
        <taxon>Fungi</taxon>
        <taxon>Dikarya</taxon>
        <taxon>Ascomycota</taxon>
        <taxon>Pezizomycotina</taxon>
        <taxon>Eurotiomycetes</taxon>
        <taxon>Eurotiomycetidae</taxon>
        <taxon>Eurotiales</taxon>
        <taxon>Thermoascaceae</taxon>
        <taxon>Paecilomyces</taxon>
    </lineage>
</organism>
<dbReference type="GO" id="GO:0008270">
    <property type="term" value="F:zinc ion binding"/>
    <property type="evidence" value="ECO:0007669"/>
    <property type="project" value="InterPro"/>
</dbReference>
<keyword evidence="2" id="KW-0238">DNA-binding</keyword>
<dbReference type="EMBL" id="BAUL01000205">
    <property type="protein sequence ID" value="GAD97605.1"/>
    <property type="molecule type" value="Genomic_DNA"/>
</dbReference>
<dbReference type="CDD" id="cd12148">
    <property type="entry name" value="fungal_TF_MHR"/>
    <property type="match status" value="1"/>
</dbReference>
<evidence type="ECO:0000256" key="2">
    <source>
        <dbReference type="ARBA" id="ARBA00023125"/>
    </source>
</evidence>
<dbReference type="FunCoup" id="V5I3D3">
    <property type="interactions" value="255"/>
</dbReference>
<keyword evidence="1" id="KW-0805">Transcription regulation</keyword>
<proteinExistence type="predicted"/>
<dbReference type="PROSITE" id="PS50048">
    <property type="entry name" value="ZN2_CY6_FUNGAL_2"/>
    <property type="match status" value="1"/>
</dbReference>
<dbReference type="GO" id="GO:0045944">
    <property type="term" value="P:positive regulation of transcription by RNA polymerase II"/>
    <property type="evidence" value="ECO:0007669"/>
    <property type="project" value="TreeGrafter"/>
</dbReference>
<evidence type="ECO:0000256" key="5">
    <source>
        <dbReference type="SAM" id="MobiDB-lite"/>
    </source>
</evidence>
<protein>
    <submittedName>
        <fullName evidence="7">C6 transcription factor, putative</fullName>
    </submittedName>
</protein>
<dbReference type="InterPro" id="IPR036864">
    <property type="entry name" value="Zn2-C6_fun-type_DNA-bd_sf"/>
</dbReference>
<evidence type="ECO:0000256" key="3">
    <source>
        <dbReference type="ARBA" id="ARBA00023163"/>
    </source>
</evidence>
<dbReference type="InterPro" id="IPR001138">
    <property type="entry name" value="Zn2Cys6_DnaBD"/>
</dbReference>
<keyword evidence="8" id="KW-1185">Reference proteome</keyword>
<reference evidence="8" key="1">
    <citation type="journal article" date="2014" name="Genome Announc.">
        <title>Draft genome sequence of the formaldehyde-resistant fungus Byssochlamys spectabilis No. 5 (anamorph Paecilomyces variotii No. 5) (NBRC109023).</title>
        <authorList>
            <person name="Oka T."/>
            <person name="Ekino K."/>
            <person name="Fukuda K."/>
            <person name="Nomura Y."/>
        </authorList>
    </citation>
    <scope>NUCLEOTIDE SEQUENCE [LARGE SCALE GENOMIC DNA]</scope>
    <source>
        <strain evidence="8">No. 5 / NBRC 109023</strain>
    </source>
</reference>
<dbReference type="GO" id="GO:0000981">
    <property type="term" value="F:DNA-binding transcription factor activity, RNA polymerase II-specific"/>
    <property type="evidence" value="ECO:0007669"/>
    <property type="project" value="InterPro"/>
</dbReference>
<accession>V5I3D3</accession>
<dbReference type="InterPro" id="IPR052780">
    <property type="entry name" value="AAA_Catabolism_Regulators"/>
</dbReference>
<dbReference type="GO" id="GO:0005634">
    <property type="term" value="C:nucleus"/>
    <property type="evidence" value="ECO:0007669"/>
    <property type="project" value="TreeGrafter"/>
</dbReference>
<comment type="caution">
    <text evidence="7">The sequence shown here is derived from an EMBL/GenBank/DDBJ whole genome shotgun (WGS) entry which is preliminary data.</text>
</comment>
<dbReference type="SMART" id="SM00066">
    <property type="entry name" value="GAL4"/>
    <property type="match status" value="1"/>
</dbReference>
<dbReference type="SUPFAM" id="SSF57701">
    <property type="entry name" value="Zn2/Cys6 DNA-binding domain"/>
    <property type="match status" value="1"/>
</dbReference>
<feature type="domain" description="Zn(2)-C6 fungal-type" evidence="6">
    <location>
        <begin position="16"/>
        <end position="54"/>
    </location>
</feature>
<evidence type="ECO:0000259" key="6">
    <source>
        <dbReference type="PROSITE" id="PS50048"/>
    </source>
</evidence>
<dbReference type="InParanoid" id="V5I3D3"/>
<name>V5I3D3_BYSSN</name>
<dbReference type="CDD" id="cd00067">
    <property type="entry name" value="GAL4"/>
    <property type="match status" value="1"/>
</dbReference>
<keyword evidence="4" id="KW-0539">Nucleus</keyword>
<dbReference type="GO" id="GO:0009074">
    <property type="term" value="P:aromatic amino acid family catabolic process"/>
    <property type="evidence" value="ECO:0007669"/>
    <property type="project" value="TreeGrafter"/>
</dbReference>
<dbReference type="eggNOG" id="ENOG502QQTI">
    <property type="taxonomic scope" value="Eukaryota"/>
</dbReference>
<dbReference type="HOGENOM" id="CLU_007201_2_0_1"/>
<evidence type="ECO:0000256" key="1">
    <source>
        <dbReference type="ARBA" id="ARBA00023015"/>
    </source>
</evidence>
<dbReference type="PANTHER" id="PTHR31644">
    <property type="entry name" value="TRANSCRIPTIONAL ACTIVATOR ARO80-RELATED"/>
    <property type="match status" value="1"/>
</dbReference>
<sequence>MEEDTPTKTRQRAYKACIACRQRKAKCDLGSGADGKPPGPPCAKCRREQRQCVFPKKRAWERRRTSQANNSLPTHERSITSPGLGRNSIAASEFSSSSTNVQPNIYEDGRTQWSPIVADSDHIRPGPPRDDYTAENRSVSMTLDNSMMRTVVSSGNDALNILFEAATVGENGRNSVGDADGLSRREQSAWSGGASRSFFIHHRLWQHCEQLIMRLIFGQEKSSKRNTRTVGTIEALLLMSEWHPRSLHFPPDSDGWDSDLVLSLEEPSHIASRDPTSSSSRWIEDVIEPATRSDRMSWMLLGCALSLAHELGVFESETSASTSNSSGIPNSFGHRGYRYKRVQRLLYIYINQHASRIGCRSLMPQSLNHTIISRLWTRVPDESADEWSTFMVSWMDLTKLMGSINDMFFPSMSLATNQLQSGRYIGLLDHFRQLLHRWRETHLNPRDLGKRSFDLLFIEYHFVRVYMNSIGMQAVVERLLVDGYGSTGHLMADIRAMSIDPVDYEFIQEVIDGCCSILQKVTELANEKALQFAPVRIFLRVTSSSIFLLKALSLGVRNAKLQESLDILDESIQALRLNTLDDIHLAARYATLLEVHVSRLRRHFAASSKTTGTSCEITRPSSSVPQQQAINTESSNEPMGQETFNANIVPSLTDMPPDDWLFLPFDPSMAPFGTAGGQSLGMEGGALDFIWNLPH</sequence>
<feature type="compositionally biased region" description="Low complexity" evidence="5">
    <location>
        <begin position="88"/>
        <end position="98"/>
    </location>
</feature>
<dbReference type="GO" id="GO:0003677">
    <property type="term" value="F:DNA binding"/>
    <property type="evidence" value="ECO:0007669"/>
    <property type="project" value="UniProtKB-KW"/>
</dbReference>
<gene>
    <name evidence="7" type="ORF">PVAR5_6285</name>
</gene>
<dbReference type="Pfam" id="PF00172">
    <property type="entry name" value="Zn_clus"/>
    <property type="match status" value="1"/>
</dbReference>
<dbReference type="Proteomes" id="UP000018001">
    <property type="component" value="Unassembled WGS sequence"/>
</dbReference>
<feature type="region of interest" description="Disordered" evidence="5">
    <location>
        <begin position="59"/>
        <end position="106"/>
    </location>
</feature>
<evidence type="ECO:0000313" key="8">
    <source>
        <dbReference type="Proteomes" id="UP000018001"/>
    </source>
</evidence>
<dbReference type="PANTHER" id="PTHR31644:SF3">
    <property type="entry name" value="ZN(II)2CYS6 TRANSCRIPTION FACTOR (EUROFUNG)"/>
    <property type="match status" value="1"/>
</dbReference>
<dbReference type="Gene3D" id="4.10.240.10">
    <property type="entry name" value="Zn(2)-C6 fungal-type DNA-binding domain"/>
    <property type="match status" value="1"/>
</dbReference>
<keyword evidence="3" id="KW-0804">Transcription</keyword>
<dbReference type="OrthoDB" id="2262349at2759"/>
<evidence type="ECO:0000313" key="7">
    <source>
        <dbReference type="EMBL" id="GAD97605.1"/>
    </source>
</evidence>